<comment type="caution">
    <text evidence="2">The sequence shown here is derived from an EMBL/GenBank/DDBJ whole genome shotgun (WGS) entry which is preliminary data.</text>
</comment>
<feature type="region of interest" description="Disordered" evidence="1">
    <location>
        <begin position="58"/>
        <end position="81"/>
    </location>
</feature>
<evidence type="ECO:0000313" key="2">
    <source>
        <dbReference type="EMBL" id="TKR97670.1"/>
    </source>
</evidence>
<dbReference type="AlphaFoldDB" id="A0A4U5PLT1"/>
<evidence type="ECO:0000256" key="1">
    <source>
        <dbReference type="SAM" id="MobiDB-lite"/>
    </source>
</evidence>
<feature type="compositionally biased region" description="Basic residues" evidence="1">
    <location>
        <begin position="58"/>
        <end position="68"/>
    </location>
</feature>
<feature type="compositionally biased region" description="Polar residues" evidence="1">
    <location>
        <begin position="17"/>
        <end position="26"/>
    </location>
</feature>
<dbReference type="PANTHER" id="PTHR34222">
    <property type="entry name" value="GAG_PRE-INTEGRS DOMAIN-CONTAINING PROTEIN"/>
    <property type="match status" value="1"/>
</dbReference>
<proteinExistence type="predicted"/>
<name>A0A4U5PLT1_POPAL</name>
<sequence length="421" mass="45955">MAVQRDAHTALAVRSGQGASSRSNTFNRKPLHCSYCDNDHHVRDTCWKLHGYPPGHPKHKTSRFHRQGSRPPYNKSAHPSAHYVKEGPTRQEMQSVMNGFSDLQLQQILSIMNNNGTEQSPQPQANTAVNSPGLLQPYSLPQLILDSGATDHITSSPNLLVNSRQNSILPPVTMPSGEQAPITSTGNLPLNSVISLNNVLGVPSFKDLATKTTIGLATSPVLPLSIPNTPATDFPVSNPAPPSVPNNITQSSPPLIPMQPLRRSQRHHSPPPALRDYICHQVTSPKPSLASSSGSSKGTRYPLCNFLSYHRYSPQLCSYTAIISQDIEPCSYTEAASLPHHIKVDLAKVSLAHDVLPNPDQGLVRLLPFKNFGETTLGVLTEDPFIIVLDSPLCISLFSGHAFFGFLHLVDLHYEETMIKP</sequence>
<protein>
    <submittedName>
        <fullName evidence="2">Uncharacterized protein</fullName>
    </submittedName>
</protein>
<dbReference type="PANTHER" id="PTHR34222:SF99">
    <property type="entry name" value="PROTEIN, PUTATIVE-RELATED"/>
    <property type="match status" value="1"/>
</dbReference>
<organism evidence="2">
    <name type="scientific">Populus alba</name>
    <name type="common">White poplar</name>
    <dbReference type="NCBI Taxonomy" id="43335"/>
    <lineage>
        <taxon>Eukaryota</taxon>
        <taxon>Viridiplantae</taxon>
        <taxon>Streptophyta</taxon>
        <taxon>Embryophyta</taxon>
        <taxon>Tracheophyta</taxon>
        <taxon>Spermatophyta</taxon>
        <taxon>Magnoliopsida</taxon>
        <taxon>eudicotyledons</taxon>
        <taxon>Gunneridae</taxon>
        <taxon>Pentapetalae</taxon>
        <taxon>rosids</taxon>
        <taxon>fabids</taxon>
        <taxon>Malpighiales</taxon>
        <taxon>Salicaceae</taxon>
        <taxon>Saliceae</taxon>
        <taxon>Populus</taxon>
    </lineage>
</organism>
<accession>A0A4U5PLT1</accession>
<dbReference type="EMBL" id="RCHU01000718">
    <property type="protein sequence ID" value="TKR97670.1"/>
    <property type="molecule type" value="Genomic_DNA"/>
</dbReference>
<gene>
    <name evidence="2" type="ORF">D5086_0000213150</name>
</gene>
<feature type="region of interest" description="Disordered" evidence="1">
    <location>
        <begin position="1"/>
        <end position="26"/>
    </location>
</feature>
<reference evidence="2" key="1">
    <citation type="submission" date="2018-10" db="EMBL/GenBank/DDBJ databases">
        <title>Population genomic analysis revealed the cold adaptation of white poplar.</title>
        <authorList>
            <person name="Liu Y.-J."/>
        </authorList>
    </citation>
    <scope>NUCLEOTIDE SEQUENCE [LARGE SCALE GENOMIC DNA]</scope>
    <source>
        <strain evidence="2">PAL-ZL1</strain>
    </source>
</reference>